<evidence type="ECO:0008006" key="8">
    <source>
        <dbReference type="Google" id="ProtNLM"/>
    </source>
</evidence>
<dbReference type="PROSITE" id="PS51409">
    <property type="entry name" value="ARGINASE_2"/>
    <property type="match status" value="1"/>
</dbReference>
<name>A0AAW0GY63_9APHY</name>
<evidence type="ECO:0000256" key="5">
    <source>
        <dbReference type="SAM" id="SignalP"/>
    </source>
</evidence>
<dbReference type="InterPro" id="IPR020855">
    <property type="entry name" value="Ureohydrolase_Mn_BS"/>
</dbReference>
<dbReference type="PANTHER" id="PTHR11358">
    <property type="entry name" value="ARGINASE/AGMATINASE"/>
    <property type="match status" value="1"/>
</dbReference>
<comment type="similarity">
    <text evidence="1">Belongs to the arginase family. Agmatinase subfamily.</text>
</comment>
<dbReference type="Gene3D" id="3.40.800.10">
    <property type="entry name" value="Ureohydrolase domain"/>
    <property type="match status" value="1"/>
</dbReference>
<protein>
    <recommendedName>
        <fullName evidence="8">Arginase/deacetylase</fullName>
    </recommendedName>
</protein>
<dbReference type="Proteomes" id="UP001385951">
    <property type="component" value="Unassembled WGS sequence"/>
</dbReference>
<evidence type="ECO:0000313" key="7">
    <source>
        <dbReference type="Proteomes" id="UP001385951"/>
    </source>
</evidence>
<dbReference type="EMBL" id="JASBNA010000002">
    <property type="protein sequence ID" value="KAK7695352.1"/>
    <property type="molecule type" value="Genomic_DNA"/>
</dbReference>
<dbReference type="GO" id="GO:0046872">
    <property type="term" value="F:metal ion binding"/>
    <property type="evidence" value="ECO:0007669"/>
    <property type="project" value="UniProtKB-KW"/>
</dbReference>
<dbReference type="Pfam" id="PF00491">
    <property type="entry name" value="Arginase"/>
    <property type="match status" value="1"/>
</dbReference>
<evidence type="ECO:0000256" key="3">
    <source>
        <dbReference type="ARBA" id="ARBA00022801"/>
    </source>
</evidence>
<keyword evidence="7" id="KW-1185">Reference proteome</keyword>
<dbReference type="PROSITE" id="PS01053">
    <property type="entry name" value="ARGINASE_1"/>
    <property type="match status" value="1"/>
</dbReference>
<comment type="caution">
    <text evidence="6">The sequence shown here is derived from an EMBL/GenBank/DDBJ whole genome shotgun (WGS) entry which is preliminary data.</text>
</comment>
<dbReference type="InterPro" id="IPR023696">
    <property type="entry name" value="Ureohydrolase_dom_sf"/>
</dbReference>
<accession>A0AAW0GY63</accession>
<dbReference type="GO" id="GO:0033389">
    <property type="term" value="P:putrescine biosynthetic process from arginine, via agmatine"/>
    <property type="evidence" value="ECO:0007669"/>
    <property type="project" value="TreeGrafter"/>
</dbReference>
<dbReference type="SUPFAM" id="SSF52768">
    <property type="entry name" value="Arginase/deacetylase"/>
    <property type="match status" value="1"/>
</dbReference>
<dbReference type="PRINTS" id="PR00116">
    <property type="entry name" value="ARGINASE"/>
</dbReference>
<evidence type="ECO:0000313" key="6">
    <source>
        <dbReference type="EMBL" id="KAK7695352.1"/>
    </source>
</evidence>
<keyword evidence="5" id="KW-0732">Signal</keyword>
<evidence type="ECO:0000256" key="4">
    <source>
        <dbReference type="RuleBase" id="RU003684"/>
    </source>
</evidence>
<feature type="chain" id="PRO_5043934257" description="Arginase/deacetylase" evidence="5">
    <location>
        <begin position="20"/>
        <end position="408"/>
    </location>
</feature>
<dbReference type="FunFam" id="3.40.800.10:FF:000014">
    <property type="entry name" value="Arginase family protein"/>
    <property type="match status" value="1"/>
</dbReference>
<dbReference type="CDD" id="cd11592">
    <property type="entry name" value="Agmatinase_PAH"/>
    <property type="match status" value="1"/>
</dbReference>
<feature type="signal peptide" evidence="5">
    <location>
        <begin position="1"/>
        <end position="19"/>
    </location>
</feature>
<keyword evidence="2" id="KW-0479">Metal-binding</keyword>
<organism evidence="6 7">
    <name type="scientific">Cerrena zonata</name>
    <dbReference type="NCBI Taxonomy" id="2478898"/>
    <lineage>
        <taxon>Eukaryota</taxon>
        <taxon>Fungi</taxon>
        <taxon>Dikarya</taxon>
        <taxon>Basidiomycota</taxon>
        <taxon>Agaricomycotina</taxon>
        <taxon>Agaricomycetes</taxon>
        <taxon>Polyporales</taxon>
        <taxon>Cerrenaceae</taxon>
        <taxon>Cerrena</taxon>
    </lineage>
</organism>
<keyword evidence="3 4" id="KW-0378">Hydrolase</keyword>
<dbReference type="AlphaFoldDB" id="A0AAW0GY63"/>
<dbReference type="PANTHER" id="PTHR11358:SF26">
    <property type="entry name" value="GUANIDINO ACID HYDROLASE, MITOCHONDRIAL"/>
    <property type="match status" value="1"/>
</dbReference>
<evidence type="ECO:0000256" key="1">
    <source>
        <dbReference type="ARBA" id="ARBA00009227"/>
    </source>
</evidence>
<sequence length="408" mass="44609">MYMKSLLVLVSAALSLANAHQHHQIPLSNEHIQHDATKPLQETWLSKYGAQIDQPFSGPLSFSHLPYSRCLEDESAEFDIAILGMPFDTAVTYRSGARFGPYAIRSGSRRQKESRGYTMSWGANPYTMGAKMMDCGDVPVSPFDNALAVDQMEVAYASLLARNVSAKDLDVSAVNPARHLALDGLEHPRIVSLGGDHTIVLPILRALHKIYGPISVIHFDAHLDTWPAYPGTSTDQSRITHGTFFYMAKEEGLMSNQSVHAGIRCKLAGIEDLENDEEVGFQLISTDDIDDYGVNGIIQRIRERVGDTPVYLSLDIDVIDPGLAPATGTPEAGGWTTREVKRIIRGLAGLNFVGADIVEVSPAYDNAEITGIAAADLVHDFLSMLVAKEPPKRFARPGSIWVPAKDEL</sequence>
<gene>
    <name evidence="6" type="ORF">QCA50_002544</name>
</gene>
<dbReference type="GO" id="GO:0008783">
    <property type="term" value="F:agmatinase activity"/>
    <property type="evidence" value="ECO:0007669"/>
    <property type="project" value="TreeGrafter"/>
</dbReference>
<evidence type="ECO:0000256" key="2">
    <source>
        <dbReference type="ARBA" id="ARBA00022723"/>
    </source>
</evidence>
<reference evidence="6 7" key="1">
    <citation type="submission" date="2022-09" db="EMBL/GenBank/DDBJ databases">
        <authorList>
            <person name="Palmer J.M."/>
        </authorList>
    </citation>
    <scope>NUCLEOTIDE SEQUENCE [LARGE SCALE GENOMIC DNA]</scope>
    <source>
        <strain evidence="6 7">DSM 7382</strain>
    </source>
</reference>
<dbReference type="InterPro" id="IPR006035">
    <property type="entry name" value="Ureohydrolase"/>
</dbReference>
<proteinExistence type="inferred from homology"/>